<dbReference type="GO" id="GO:0009425">
    <property type="term" value="C:bacterial-type flagellum basal body"/>
    <property type="evidence" value="ECO:0007669"/>
    <property type="project" value="InterPro"/>
</dbReference>
<evidence type="ECO:0000256" key="3">
    <source>
        <dbReference type="ARBA" id="ARBA00008281"/>
    </source>
</evidence>
<accession>A0A1T4MC91</accession>
<protein>
    <recommendedName>
        <fullName evidence="10">Flagellar protein FliL</fullName>
    </recommendedName>
</protein>
<dbReference type="PANTHER" id="PTHR35091">
    <property type="entry name" value="FLAGELLAR PROTEIN FLIL"/>
    <property type="match status" value="1"/>
</dbReference>
<keyword evidence="4 10" id="KW-1003">Cell membrane</keyword>
<comment type="similarity">
    <text evidence="3 10">Belongs to the FliL family.</text>
</comment>
<keyword evidence="12" id="KW-1185">Reference proteome</keyword>
<keyword evidence="8 10" id="KW-1133">Transmembrane helix</keyword>
<dbReference type="OrthoDB" id="166089at2"/>
<evidence type="ECO:0000256" key="5">
    <source>
        <dbReference type="ARBA" id="ARBA00022500"/>
    </source>
</evidence>
<name>A0A1T4MC91_9FIRM</name>
<organism evidence="11 12">
    <name type="scientific">Selenihalanaerobacter shriftii</name>
    <dbReference type="NCBI Taxonomy" id="142842"/>
    <lineage>
        <taxon>Bacteria</taxon>
        <taxon>Bacillati</taxon>
        <taxon>Bacillota</taxon>
        <taxon>Clostridia</taxon>
        <taxon>Halanaerobiales</taxon>
        <taxon>Halobacteroidaceae</taxon>
        <taxon>Selenihalanaerobacter</taxon>
    </lineage>
</organism>
<feature type="transmembrane region" description="Helical" evidence="10">
    <location>
        <begin position="12"/>
        <end position="31"/>
    </location>
</feature>
<comment type="function">
    <text evidence="1 10">Controls the rotational direction of flagella during chemotaxis.</text>
</comment>
<evidence type="ECO:0000313" key="12">
    <source>
        <dbReference type="Proteomes" id="UP000190625"/>
    </source>
</evidence>
<keyword evidence="11" id="KW-0969">Cilium</keyword>
<keyword evidence="5 10" id="KW-0145">Chemotaxis</keyword>
<evidence type="ECO:0000256" key="9">
    <source>
        <dbReference type="ARBA" id="ARBA00023136"/>
    </source>
</evidence>
<reference evidence="12" key="1">
    <citation type="submission" date="2017-02" db="EMBL/GenBank/DDBJ databases">
        <authorList>
            <person name="Varghese N."/>
            <person name="Submissions S."/>
        </authorList>
    </citation>
    <scope>NUCLEOTIDE SEQUENCE [LARGE SCALE GENOMIC DNA]</scope>
    <source>
        <strain evidence="12">ATCC BAA-73</strain>
    </source>
</reference>
<dbReference type="AlphaFoldDB" id="A0A1T4MC91"/>
<dbReference type="EMBL" id="FUWM01000010">
    <property type="protein sequence ID" value="SJZ64344.1"/>
    <property type="molecule type" value="Genomic_DNA"/>
</dbReference>
<dbReference type="GO" id="GO:0071978">
    <property type="term" value="P:bacterial-type flagellum-dependent swarming motility"/>
    <property type="evidence" value="ECO:0007669"/>
    <property type="project" value="TreeGrafter"/>
</dbReference>
<keyword evidence="11" id="KW-0282">Flagellum</keyword>
<evidence type="ECO:0000256" key="8">
    <source>
        <dbReference type="ARBA" id="ARBA00022989"/>
    </source>
</evidence>
<gene>
    <name evidence="11" type="ORF">SAMN02745118_01423</name>
</gene>
<evidence type="ECO:0000256" key="2">
    <source>
        <dbReference type="ARBA" id="ARBA00004162"/>
    </source>
</evidence>
<sequence>MSDEGQNFKLMLVAMVVLSLIIAAGTSYFMLQQVGGSKNQTAKEKKSITKLGPTYKVGDFVVNLANGQRYIRLNLVLEVSNEDIIEELKKRNPQVRDAVISILRNKQQNDIKTKAGTRDLREEIRRELDKLVSEGNISNVFFTEFVVQ</sequence>
<evidence type="ECO:0000256" key="4">
    <source>
        <dbReference type="ARBA" id="ARBA00022475"/>
    </source>
</evidence>
<evidence type="ECO:0000256" key="6">
    <source>
        <dbReference type="ARBA" id="ARBA00022692"/>
    </source>
</evidence>
<dbReference type="GO" id="GO:0005886">
    <property type="term" value="C:plasma membrane"/>
    <property type="evidence" value="ECO:0007669"/>
    <property type="project" value="UniProtKB-SubCell"/>
</dbReference>
<evidence type="ECO:0000256" key="1">
    <source>
        <dbReference type="ARBA" id="ARBA00002254"/>
    </source>
</evidence>
<dbReference type="PANTHER" id="PTHR35091:SF2">
    <property type="entry name" value="FLAGELLAR PROTEIN FLIL"/>
    <property type="match status" value="1"/>
</dbReference>
<dbReference type="InterPro" id="IPR005503">
    <property type="entry name" value="FliL"/>
</dbReference>
<keyword evidence="7 10" id="KW-0283">Flagellar rotation</keyword>
<keyword evidence="6 10" id="KW-0812">Transmembrane</keyword>
<dbReference type="Pfam" id="PF03748">
    <property type="entry name" value="FliL"/>
    <property type="match status" value="1"/>
</dbReference>
<dbReference type="GO" id="GO:0006935">
    <property type="term" value="P:chemotaxis"/>
    <property type="evidence" value="ECO:0007669"/>
    <property type="project" value="UniProtKB-KW"/>
</dbReference>
<keyword evidence="11" id="KW-0966">Cell projection</keyword>
<keyword evidence="9 10" id="KW-0472">Membrane</keyword>
<dbReference type="RefSeq" id="WP_078809900.1">
    <property type="nucleotide sequence ID" value="NZ_FUWM01000010.1"/>
</dbReference>
<evidence type="ECO:0000256" key="7">
    <source>
        <dbReference type="ARBA" id="ARBA00022779"/>
    </source>
</evidence>
<comment type="subcellular location">
    <subcellularLocation>
        <location evidence="2">Cell membrane</location>
        <topology evidence="2">Single-pass membrane protein</topology>
    </subcellularLocation>
</comment>
<proteinExistence type="inferred from homology"/>
<dbReference type="STRING" id="142842.SAMN02745118_01423"/>
<evidence type="ECO:0000256" key="10">
    <source>
        <dbReference type="RuleBase" id="RU364125"/>
    </source>
</evidence>
<dbReference type="Proteomes" id="UP000190625">
    <property type="component" value="Unassembled WGS sequence"/>
</dbReference>
<evidence type="ECO:0000313" key="11">
    <source>
        <dbReference type="EMBL" id="SJZ64344.1"/>
    </source>
</evidence>